<keyword evidence="3" id="KW-1185">Reference proteome</keyword>
<sequence length="65" mass="7154">MAENDWTITTGVGSGKERVENVPADQVTVTPKGGLDIQRPDPGNPGRTTVEHHARGTYFGMRKRY</sequence>
<reference evidence="3" key="1">
    <citation type="journal article" date="2019" name="Int. J. Syst. Evol. Microbiol.">
        <title>The Global Catalogue of Microorganisms (GCM) 10K type strain sequencing project: providing services to taxonomists for standard genome sequencing and annotation.</title>
        <authorList>
            <consortium name="The Broad Institute Genomics Platform"/>
            <consortium name="The Broad Institute Genome Sequencing Center for Infectious Disease"/>
            <person name="Wu L."/>
            <person name="Ma J."/>
        </authorList>
    </citation>
    <scope>NUCLEOTIDE SEQUENCE [LARGE SCALE GENOMIC DNA]</scope>
    <source>
        <strain evidence="3">JCM 17938</strain>
    </source>
</reference>
<protein>
    <submittedName>
        <fullName evidence="2">Uncharacterized protein</fullName>
    </submittedName>
</protein>
<dbReference type="Proteomes" id="UP001500212">
    <property type="component" value="Unassembled WGS sequence"/>
</dbReference>
<evidence type="ECO:0000313" key="3">
    <source>
        <dbReference type="Proteomes" id="UP001500212"/>
    </source>
</evidence>
<gene>
    <name evidence="2" type="ORF">GCM10023195_73980</name>
</gene>
<feature type="region of interest" description="Disordered" evidence="1">
    <location>
        <begin position="28"/>
        <end position="51"/>
    </location>
</feature>
<dbReference type="EMBL" id="BAABHJ010000034">
    <property type="protein sequence ID" value="GAA4616620.1"/>
    <property type="molecule type" value="Genomic_DNA"/>
</dbReference>
<name>A0ABP8TXG3_9ACTN</name>
<organism evidence="2 3">
    <name type="scientific">Actinoallomurus liliacearum</name>
    <dbReference type="NCBI Taxonomy" id="1080073"/>
    <lineage>
        <taxon>Bacteria</taxon>
        <taxon>Bacillati</taxon>
        <taxon>Actinomycetota</taxon>
        <taxon>Actinomycetes</taxon>
        <taxon>Streptosporangiales</taxon>
        <taxon>Thermomonosporaceae</taxon>
        <taxon>Actinoallomurus</taxon>
    </lineage>
</organism>
<comment type="caution">
    <text evidence="2">The sequence shown here is derived from an EMBL/GenBank/DDBJ whole genome shotgun (WGS) entry which is preliminary data.</text>
</comment>
<accession>A0ABP8TXG3</accession>
<evidence type="ECO:0000256" key="1">
    <source>
        <dbReference type="SAM" id="MobiDB-lite"/>
    </source>
</evidence>
<evidence type="ECO:0000313" key="2">
    <source>
        <dbReference type="EMBL" id="GAA4616620.1"/>
    </source>
</evidence>
<dbReference type="RefSeq" id="WP_345364918.1">
    <property type="nucleotide sequence ID" value="NZ_BAABHJ010000034.1"/>
</dbReference>
<proteinExistence type="predicted"/>